<dbReference type="PATRIC" id="fig|1035195.3.peg.2148"/>
<name>L1M9Z0_9CORY</name>
<organism evidence="1 2">
    <name type="scientific">Corynebacterium durum F0235</name>
    <dbReference type="NCBI Taxonomy" id="1035195"/>
    <lineage>
        <taxon>Bacteria</taxon>
        <taxon>Bacillati</taxon>
        <taxon>Actinomycetota</taxon>
        <taxon>Actinomycetes</taxon>
        <taxon>Mycobacteriales</taxon>
        <taxon>Corynebacteriaceae</taxon>
        <taxon>Corynebacterium</taxon>
    </lineage>
</organism>
<dbReference type="Proteomes" id="UP000010445">
    <property type="component" value="Unassembled WGS sequence"/>
</dbReference>
<dbReference type="InterPro" id="IPR038555">
    <property type="entry name" value="Zincin_1_sf"/>
</dbReference>
<dbReference type="STRING" id="1035195.HMPREF9997_02405"/>
<comment type="caution">
    <text evidence="1">The sequence shown here is derived from an EMBL/GenBank/DDBJ whole genome shotgun (WGS) entry which is preliminary data.</text>
</comment>
<dbReference type="Gene3D" id="3.30.2010.20">
    <property type="match status" value="1"/>
</dbReference>
<dbReference type="InterPro" id="IPR010428">
    <property type="entry name" value="Zincin_1"/>
</dbReference>
<dbReference type="AlphaFoldDB" id="L1M9Z0"/>
<evidence type="ECO:0008006" key="3">
    <source>
        <dbReference type="Google" id="ProtNLM"/>
    </source>
</evidence>
<dbReference type="RefSeq" id="WP_006062210.1">
    <property type="nucleotide sequence ID" value="NZ_KB290824.1"/>
</dbReference>
<keyword evidence="2" id="KW-1185">Reference proteome</keyword>
<evidence type="ECO:0000313" key="1">
    <source>
        <dbReference type="EMBL" id="EKX88042.1"/>
    </source>
</evidence>
<dbReference type="GeneID" id="84898113"/>
<sequence length="115" mass="13100">MIEVSDERFEELVEQGLDRIPDEFLRHLTNVVILIGEYNERSPHILGLYEGVALTRKTANHTGHLPDTITIYKNALEDHCNSEEELVHQVAVTVIHEVGHHFGLDDADLHRLGWG</sequence>
<dbReference type="HOGENOM" id="CLU_123836_1_0_11"/>
<dbReference type="CDD" id="cd12952">
    <property type="entry name" value="MMP_ACEL2062"/>
    <property type="match status" value="1"/>
</dbReference>
<dbReference type="EMBL" id="AMEM01000040">
    <property type="protein sequence ID" value="EKX88042.1"/>
    <property type="molecule type" value="Genomic_DNA"/>
</dbReference>
<reference evidence="1 2" key="1">
    <citation type="submission" date="2012-05" db="EMBL/GenBank/DDBJ databases">
        <authorList>
            <person name="Weinstock G."/>
            <person name="Sodergren E."/>
            <person name="Lobos E.A."/>
            <person name="Fulton L."/>
            <person name="Fulton R."/>
            <person name="Courtney L."/>
            <person name="Fronick C."/>
            <person name="O'Laughlin M."/>
            <person name="Godfrey J."/>
            <person name="Wilson R.M."/>
            <person name="Miner T."/>
            <person name="Farmer C."/>
            <person name="Delehaunty K."/>
            <person name="Cordes M."/>
            <person name="Minx P."/>
            <person name="Tomlinson C."/>
            <person name="Chen J."/>
            <person name="Wollam A."/>
            <person name="Pepin K.H."/>
            <person name="Bhonagiri V."/>
            <person name="Zhang X."/>
            <person name="Suruliraj S."/>
            <person name="Warren W."/>
            <person name="Mitreva M."/>
            <person name="Mardis E.R."/>
            <person name="Wilson R.K."/>
        </authorList>
    </citation>
    <scope>NUCLEOTIDE SEQUENCE [LARGE SCALE GENOMIC DNA]</scope>
    <source>
        <strain evidence="1 2">F0235</strain>
    </source>
</reference>
<gene>
    <name evidence="1" type="ORF">HMPREF9997_02405</name>
</gene>
<dbReference type="SUPFAM" id="SSF55486">
    <property type="entry name" value="Metalloproteases ('zincins'), catalytic domain"/>
    <property type="match status" value="1"/>
</dbReference>
<protein>
    <recommendedName>
        <fullName evidence="3">Metallopeptidase family protein</fullName>
    </recommendedName>
</protein>
<proteinExistence type="predicted"/>
<dbReference type="Pfam" id="PF06262">
    <property type="entry name" value="Zincin_1"/>
    <property type="match status" value="1"/>
</dbReference>
<dbReference type="eggNOG" id="COG3824">
    <property type="taxonomic scope" value="Bacteria"/>
</dbReference>
<evidence type="ECO:0000313" key="2">
    <source>
        <dbReference type="Proteomes" id="UP000010445"/>
    </source>
</evidence>
<dbReference type="OrthoDB" id="9806895at2"/>
<accession>L1M9Z0</accession>